<sequence length="327" mass="36642">MGLHGRQDPSTGLWAIRDTIYRRPSTTRKLVEAKTLAAPWLRDERFDLIDLPPQDLESPAATEEAFDEERRSVDERIRRGDLAAALYRVQVDLSGAKDDNVSETVSSTYQYLKQATVDGDKLFPDLSAHLVSVDVRLYTRSKLPAILLRLDQDPLFIDDIRSGRAGQSTDSLMFGSNSDLFGSGVLTDTFLGPLFACRSPLLWAVHGQRLLGTVVFNLGKMIPGVTPHPVEPLQLLPRTAPISWPGTANNELPSQRWADAIDWWVLKLDQMFACLSDPSNFSDANGSYLPYHHQNWLMNIQELFSRVTSTMLSWRDAYATRISPSAP</sequence>
<evidence type="ECO:0000313" key="1">
    <source>
        <dbReference type="EMBL" id="SDC93609.1"/>
    </source>
</evidence>
<dbReference type="STRING" id="168276.SAMN05444580_102132"/>
<accession>A0A1G6QMT1</accession>
<gene>
    <name evidence="1" type="ORF">SAMN05444580_102132</name>
</gene>
<name>A0A1G6QMT1_9NOCA</name>
<evidence type="ECO:0000313" key="2">
    <source>
        <dbReference type="Proteomes" id="UP000199417"/>
    </source>
</evidence>
<proteinExistence type="predicted"/>
<protein>
    <submittedName>
        <fullName evidence="1">Uncharacterized protein</fullName>
    </submittedName>
</protein>
<dbReference type="EMBL" id="FNAB01000002">
    <property type="protein sequence ID" value="SDC93609.1"/>
    <property type="molecule type" value="Genomic_DNA"/>
</dbReference>
<dbReference type="AlphaFoldDB" id="A0A1G6QMT1"/>
<reference evidence="1 2" key="1">
    <citation type="submission" date="2016-10" db="EMBL/GenBank/DDBJ databases">
        <authorList>
            <person name="de Groot N.N."/>
        </authorList>
    </citation>
    <scope>NUCLEOTIDE SEQUENCE [LARGE SCALE GENOMIC DNA]</scope>
    <source>
        <strain evidence="1 2">JCM 11308</strain>
    </source>
</reference>
<dbReference type="Proteomes" id="UP000199417">
    <property type="component" value="Unassembled WGS sequence"/>
</dbReference>
<keyword evidence="2" id="KW-1185">Reference proteome</keyword>
<organism evidence="1 2">
    <name type="scientific">Rhodococcus tukisamuensis</name>
    <dbReference type="NCBI Taxonomy" id="168276"/>
    <lineage>
        <taxon>Bacteria</taxon>
        <taxon>Bacillati</taxon>
        <taxon>Actinomycetota</taxon>
        <taxon>Actinomycetes</taxon>
        <taxon>Mycobacteriales</taxon>
        <taxon>Nocardiaceae</taxon>
        <taxon>Rhodococcus</taxon>
    </lineage>
</organism>